<dbReference type="AlphaFoldDB" id="A0A9P4NYG1"/>
<dbReference type="EMBL" id="MU007020">
    <property type="protein sequence ID" value="KAF2433578.1"/>
    <property type="molecule type" value="Genomic_DNA"/>
</dbReference>
<gene>
    <name evidence="1" type="ORF">EJ08DRAFT_647263</name>
</gene>
<organism evidence="1 2">
    <name type="scientific">Tothia fuscella</name>
    <dbReference type="NCBI Taxonomy" id="1048955"/>
    <lineage>
        <taxon>Eukaryota</taxon>
        <taxon>Fungi</taxon>
        <taxon>Dikarya</taxon>
        <taxon>Ascomycota</taxon>
        <taxon>Pezizomycotina</taxon>
        <taxon>Dothideomycetes</taxon>
        <taxon>Pleosporomycetidae</taxon>
        <taxon>Venturiales</taxon>
        <taxon>Cylindrosympodiaceae</taxon>
        <taxon>Tothia</taxon>
    </lineage>
</organism>
<protein>
    <submittedName>
        <fullName evidence="1">Uncharacterized protein</fullName>
    </submittedName>
</protein>
<reference evidence="1" key="1">
    <citation type="journal article" date="2020" name="Stud. Mycol.">
        <title>101 Dothideomycetes genomes: a test case for predicting lifestyles and emergence of pathogens.</title>
        <authorList>
            <person name="Haridas S."/>
            <person name="Albert R."/>
            <person name="Binder M."/>
            <person name="Bloem J."/>
            <person name="Labutti K."/>
            <person name="Salamov A."/>
            <person name="Andreopoulos B."/>
            <person name="Baker S."/>
            <person name="Barry K."/>
            <person name="Bills G."/>
            <person name="Bluhm B."/>
            <person name="Cannon C."/>
            <person name="Castanera R."/>
            <person name="Culley D."/>
            <person name="Daum C."/>
            <person name="Ezra D."/>
            <person name="Gonzalez J."/>
            <person name="Henrissat B."/>
            <person name="Kuo A."/>
            <person name="Liang C."/>
            <person name="Lipzen A."/>
            <person name="Lutzoni F."/>
            <person name="Magnuson J."/>
            <person name="Mondo S."/>
            <person name="Nolan M."/>
            <person name="Ohm R."/>
            <person name="Pangilinan J."/>
            <person name="Park H.-J."/>
            <person name="Ramirez L."/>
            <person name="Alfaro M."/>
            <person name="Sun H."/>
            <person name="Tritt A."/>
            <person name="Yoshinaga Y."/>
            <person name="Zwiers L.-H."/>
            <person name="Turgeon B."/>
            <person name="Goodwin S."/>
            <person name="Spatafora J."/>
            <person name="Crous P."/>
            <person name="Grigoriev I."/>
        </authorList>
    </citation>
    <scope>NUCLEOTIDE SEQUENCE</scope>
    <source>
        <strain evidence="1">CBS 130266</strain>
    </source>
</reference>
<accession>A0A9P4NYG1</accession>
<proteinExistence type="predicted"/>
<sequence length="200" mass="22916">MLASEPKLKNGLELSPPKQELNRHSLYERSNQYLFDLHIEQIVDSDRIETELEENKNAAVRTKDWTSKLPHQEQGSYNDLLVHTLDSNNAALHYSLTRFLLDSDSERNTLNFLLGTTVYLPSPGVEKIDSMGPQALDEMICKRLRNISDDGSNIAEIGSEEAANQKEMKVENGAAFRKEDCCDLRKRKKDDTIERRIRSH</sequence>
<name>A0A9P4NYG1_9PEZI</name>
<dbReference type="Proteomes" id="UP000800235">
    <property type="component" value="Unassembled WGS sequence"/>
</dbReference>
<evidence type="ECO:0000313" key="1">
    <source>
        <dbReference type="EMBL" id="KAF2433578.1"/>
    </source>
</evidence>
<keyword evidence="2" id="KW-1185">Reference proteome</keyword>
<comment type="caution">
    <text evidence="1">The sequence shown here is derived from an EMBL/GenBank/DDBJ whole genome shotgun (WGS) entry which is preliminary data.</text>
</comment>
<evidence type="ECO:0000313" key="2">
    <source>
        <dbReference type="Proteomes" id="UP000800235"/>
    </source>
</evidence>